<dbReference type="PIRSF" id="PIRSF000137">
    <property type="entry name" value="Alcohol_oxidase"/>
    <property type="match status" value="1"/>
</dbReference>
<dbReference type="EMBL" id="JAACJM010000011">
    <property type="protein sequence ID" value="KAF5370368.1"/>
    <property type="molecule type" value="Genomic_DNA"/>
</dbReference>
<dbReference type="Pfam" id="PF00732">
    <property type="entry name" value="GMC_oxred_N"/>
    <property type="match status" value="1"/>
</dbReference>
<dbReference type="GO" id="GO:0050660">
    <property type="term" value="F:flavin adenine dinucleotide binding"/>
    <property type="evidence" value="ECO:0007669"/>
    <property type="project" value="InterPro"/>
</dbReference>
<dbReference type="InterPro" id="IPR036188">
    <property type="entry name" value="FAD/NAD-bd_sf"/>
</dbReference>
<keyword evidence="15" id="KW-1185">Reference proteome</keyword>
<dbReference type="Gene3D" id="3.50.50.60">
    <property type="entry name" value="FAD/NAD(P)-binding domain"/>
    <property type="match status" value="1"/>
</dbReference>
<evidence type="ECO:0000256" key="3">
    <source>
        <dbReference type="ARBA" id="ARBA00022630"/>
    </source>
</evidence>
<feature type="binding site" evidence="9">
    <location>
        <begin position="611"/>
        <end position="612"/>
    </location>
    <ligand>
        <name>FAD</name>
        <dbReference type="ChEBI" id="CHEBI:57692"/>
    </ligand>
</feature>
<keyword evidence="3 10" id="KW-0285">Flavoprotein</keyword>
<gene>
    <name evidence="14" type="ORF">D9758_006885</name>
</gene>
<dbReference type="InterPro" id="IPR012132">
    <property type="entry name" value="GMC_OxRdtase"/>
</dbReference>
<sequence>MPRFPAALTFGVWFSVALGQYCSLPDVNPEEFAATNFDYLVVGAGPGGLTVASRLSEDPNVAVGVLEAGGVHMIDEVITVPGFSGQALGDPKYDWAYSSVPQRFANNRSIPSFRGRMLGGSSAINGMAWGRPGARELDAWDQINNGAGSWGFDAMLPYFLKTETIQTEYISFLPGLDNPELLASFHGQENGTDGAVKASLNTFIDEAVPPYVRAMNEFGVRTNQDPQSGNTTGVWNTLMALDRDHGVRSEAGMAYCFAYGRPNLKILTSAFVRKIVFSHGAKGYDAAGLVFSMNGSDSQFSVNATREVIVSGGSVNTPALLEHSGIGDPEILRAAGVEPLVDLPGVGANLQEHPYVPSVFQLLPSLVTFDVLKNETTMAEQKAIYDNNGTGLLAATNPTLAFFTSRQIFSENVTQSLLSTFDSDVQSGGVADTRFTALNKAQFAIQRRWLEEDVVVSAEMLHRGGDSELKDNNRYMELLTGLMQPVSRGYVHINSSDPTGPPIINPNYFAASYDRQMVTEFLRFHRVLAAESELEGVIVKQIAPTVNITSDEDLLNYARDTVSAGAHITGSAAMAPKELGGVVDSKLRVHGVGRLRVVDCSIFPMQLALHPQALVYAIGEKAADLIKAAREA</sequence>
<dbReference type="InterPro" id="IPR007867">
    <property type="entry name" value="GMC_OxRtase_C"/>
</dbReference>
<evidence type="ECO:0000256" key="6">
    <source>
        <dbReference type="ARBA" id="ARBA00023002"/>
    </source>
</evidence>
<evidence type="ECO:0000259" key="12">
    <source>
        <dbReference type="PROSITE" id="PS00623"/>
    </source>
</evidence>
<evidence type="ECO:0000256" key="5">
    <source>
        <dbReference type="ARBA" id="ARBA00022827"/>
    </source>
</evidence>
<evidence type="ECO:0000256" key="4">
    <source>
        <dbReference type="ARBA" id="ARBA00022729"/>
    </source>
</evidence>
<feature type="signal peptide" evidence="11">
    <location>
        <begin position="1"/>
        <end position="19"/>
    </location>
</feature>
<keyword evidence="7" id="KW-0325">Glycoprotein</keyword>
<evidence type="ECO:0000256" key="1">
    <source>
        <dbReference type="ARBA" id="ARBA00001974"/>
    </source>
</evidence>
<feature type="domain" description="Glucose-methanol-choline oxidoreductase N-terminal" evidence="12">
    <location>
        <begin position="115"/>
        <end position="138"/>
    </location>
</feature>
<dbReference type="PANTHER" id="PTHR11552">
    <property type="entry name" value="GLUCOSE-METHANOL-CHOLINE GMC OXIDOREDUCTASE"/>
    <property type="match status" value="1"/>
</dbReference>
<dbReference type="Pfam" id="PF05199">
    <property type="entry name" value="GMC_oxred_C"/>
    <property type="match status" value="1"/>
</dbReference>
<dbReference type="PROSITE" id="PS00624">
    <property type="entry name" value="GMC_OXRED_2"/>
    <property type="match status" value="1"/>
</dbReference>
<comment type="caution">
    <text evidence="14">The sequence shown here is derived from an EMBL/GenBank/DDBJ whole genome shotgun (WGS) entry which is preliminary data.</text>
</comment>
<comment type="similarity">
    <text evidence="2 10">Belongs to the GMC oxidoreductase family.</text>
</comment>
<evidence type="ECO:0000256" key="10">
    <source>
        <dbReference type="RuleBase" id="RU003968"/>
    </source>
</evidence>
<reference evidence="14 15" key="1">
    <citation type="journal article" date="2020" name="ISME J.">
        <title>Uncovering the hidden diversity of litter-decomposition mechanisms in mushroom-forming fungi.</title>
        <authorList>
            <person name="Floudas D."/>
            <person name="Bentzer J."/>
            <person name="Ahren D."/>
            <person name="Johansson T."/>
            <person name="Persson P."/>
            <person name="Tunlid A."/>
        </authorList>
    </citation>
    <scope>NUCLEOTIDE SEQUENCE [LARGE SCALE GENOMIC DNA]</scope>
    <source>
        <strain evidence="14 15">CBS 291.85</strain>
    </source>
</reference>
<organism evidence="14 15">
    <name type="scientific">Tetrapyrgos nigripes</name>
    <dbReference type="NCBI Taxonomy" id="182062"/>
    <lineage>
        <taxon>Eukaryota</taxon>
        <taxon>Fungi</taxon>
        <taxon>Dikarya</taxon>
        <taxon>Basidiomycota</taxon>
        <taxon>Agaricomycotina</taxon>
        <taxon>Agaricomycetes</taxon>
        <taxon>Agaricomycetidae</taxon>
        <taxon>Agaricales</taxon>
        <taxon>Marasmiineae</taxon>
        <taxon>Marasmiaceae</taxon>
        <taxon>Tetrapyrgos</taxon>
    </lineage>
</organism>
<keyword evidence="5 9" id="KW-0274">FAD</keyword>
<keyword evidence="6" id="KW-0560">Oxidoreductase</keyword>
<dbReference type="AlphaFoldDB" id="A0A8H5GSD0"/>
<accession>A0A8H5GSD0</accession>
<protein>
    <recommendedName>
        <fullName evidence="12 13">Glucose-methanol-choline oxidoreductase N-terminal domain-containing protein</fullName>
    </recommendedName>
</protein>
<dbReference type="GO" id="GO:0016614">
    <property type="term" value="F:oxidoreductase activity, acting on CH-OH group of donors"/>
    <property type="evidence" value="ECO:0007669"/>
    <property type="project" value="InterPro"/>
</dbReference>
<name>A0A8H5GSD0_9AGAR</name>
<evidence type="ECO:0000256" key="9">
    <source>
        <dbReference type="PIRSR" id="PIRSR000137-2"/>
    </source>
</evidence>
<dbReference type="SUPFAM" id="SSF54373">
    <property type="entry name" value="FAD-linked reductases, C-terminal domain"/>
    <property type="match status" value="1"/>
</dbReference>
<evidence type="ECO:0000256" key="8">
    <source>
        <dbReference type="PIRSR" id="PIRSR000137-1"/>
    </source>
</evidence>
<dbReference type="Proteomes" id="UP000559256">
    <property type="component" value="Unassembled WGS sequence"/>
</dbReference>
<comment type="cofactor">
    <cofactor evidence="1 9">
        <name>FAD</name>
        <dbReference type="ChEBI" id="CHEBI:57692"/>
    </cofactor>
</comment>
<evidence type="ECO:0000256" key="11">
    <source>
        <dbReference type="SAM" id="SignalP"/>
    </source>
</evidence>
<feature type="active site" description="Proton acceptor" evidence="8">
    <location>
        <position position="610"/>
    </location>
</feature>
<feature type="binding site" evidence="9">
    <location>
        <position position="272"/>
    </location>
    <ligand>
        <name>FAD</name>
        <dbReference type="ChEBI" id="CHEBI:57692"/>
    </ligand>
</feature>
<evidence type="ECO:0000256" key="2">
    <source>
        <dbReference type="ARBA" id="ARBA00010790"/>
    </source>
</evidence>
<proteinExistence type="inferred from homology"/>
<feature type="domain" description="Glucose-methanol-choline oxidoreductase N-terminal" evidence="13">
    <location>
        <begin position="313"/>
        <end position="327"/>
    </location>
</feature>
<dbReference type="PANTHER" id="PTHR11552:SF201">
    <property type="entry name" value="GLUCOSE-METHANOL-CHOLINE OXIDOREDUCTASE N-TERMINAL DOMAIN-CONTAINING PROTEIN"/>
    <property type="match status" value="1"/>
</dbReference>
<dbReference type="Gene3D" id="3.30.560.10">
    <property type="entry name" value="Glucose Oxidase, domain 3"/>
    <property type="match status" value="1"/>
</dbReference>
<dbReference type="OrthoDB" id="269227at2759"/>
<dbReference type="PROSITE" id="PS00623">
    <property type="entry name" value="GMC_OXRED_1"/>
    <property type="match status" value="1"/>
</dbReference>
<evidence type="ECO:0000259" key="13">
    <source>
        <dbReference type="PROSITE" id="PS00624"/>
    </source>
</evidence>
<feature type="active site" description="Proton donor" evidence="8">
    <location>
        <position position="567"/>
    </location>
</feature>
<evidence type="ECO:0000313" key="15">
    <source>
        <dbReference type="Proteomes" id="UP000559256"/>
    </source>
</evidence>
<keyword evidence="4 11" id="KW-0732">Signal</keyword>
<dbReference type="InterPro" id="IPR000172">
    <property type="entry name" value="GMC_OxRdtase_N"/>
</dbReference>
<evidence type="ECO:0000313" key="14">
    <source>
        <dbReference type="EMBL" id="KAF5370368.1"/>
    </source>
</evidence>
<evidence type="ECO:0000256" key="7">
    <source>
        <dbReference type="ARBA" id="ARBA00023180"/>
    </source>
</evidence>
<feature type="chain" id="PRO_5034777164" description="Glucose-methanol-choline oxidoreductase N-terminal domain-containing protein" evidence="11">
    <location>
        <begin position="20"/>
        <end position="632"/>
    </location>
</feature>
<dbReference type="SUPFAM" id="SSF51905">
    <property type="entry name" value="FAD/NAD(P)-binding domain"/>
    <property type="match status" value="1"/>
</dbReference>